<gene>
    <name evidence="2" type="ORF">KUC_0239</name>
</gene>
<feature type="domain" description="N-acetyltransferase" evidence="1">
    <location>
        <begin position="11"/>
        <end position="99"/>
    </location>
</feature>
<reference evidence="2 3" key="1">
    <citation type="submission" date="2011-10" db="EMBL/GenBank/DDBJ databases">
        <authorList>
            <person name="Quillaguamn J."/>
            <person name="Guzmn D."/>
            <person name="Balderrama-Subieta A."/>
            <person name="Cardona-Ortuo C."/>
            <person name="Guevara-Martnez M."/>
            <person name="Callisaya-Quispe N."/>
        </authorList>
    </citation>
    <scope>NUCLEOTIDE SEQUENCE [LARGE SCALE GENOMIC DNA]</scope>
    <source>
        <strain evidence="2 3">LC1</strain>
    </source>
</reference>
<evidence type="ECO:0000259" key="1">
    <source>
        <dbReference type="Pfam" id="PF13302"/>
    </source>
</evidence>
<dbReference type="InterPro" id="IPR051531">
    <property type="entry name" value="N-acetyltransferase"/>
</dbReference>
<evidence type="ECO:0000313" key="2">
    <source>
        <dbReference type="EMBL" id="EHJ93292.1"/>
    </source>
</evidence>
<dbReference type="InterPro" id="IPR016181">
    <property type="entry name" value="Acyl_CoA_acyltransferase"/>
</dbReference>
<dbReference type="SUPFAM" id="SSF55729">
    <property type="entry name" value="Acyl-CoA N-acyltransferases (Nat)"/>
    <property type="match status" value="1"/>
</dbReference>
<name>A0A7U9GH01_9GAMM</name>
<dbReference type="GO" id="GO:0016747">
    <property type="term" value="F:acyltransferase activity, transferring groups other than amino-acyl groups"/>
    <property type="evidence" value="ECO:0007669"/>
    <property type="project" value="InterPro"/>
</dbReference>
<dbReference type="PANTHER" id="PTHR43792:SF1">
    <property type="entry name" value="N-ACETYLTRANSFERASE DOMAIN-CONTAINING PROTEIN"/>
    <property type="match status" value="1"/>
</dbReference>
<sequence length="119" mass="13352">MVERIEKVYPPGLGYWAVRDRETDKFYGWVLLIPYNVLKPEVEIGWRLVSDAWGRGVATEAAKIILEHGLNTAGLPCIVADIDPQNIASARVAEKIGMKYVEDRILGGSKFLSFQSRSM</sequence>
<protein>
    <recommendedName>
        <fullName evidence="1">N-acetyltransferase domain-containing protein</fullName>
    </recommendedName>
</protein>
<dbReference type="Pfam" id="PF13302">
    <property type="entry name" value="Acetyltransf_3"/>
    <property type="match status" value="1"/>
</dbReference>
<dbReference type="AlphaFoldDB" id="A0A7U9GH01"/>
<dbReference type="Gene3D" id="3.40.630.30">
    <property type="match status" value="1"/>
</dbReference>
<dbReference type="InterPro" id="IPR000182">
    <property type="entry name" value="GNAT_dom"/>
</dbReference>
<dbReference type="Proteomes" id="UP000005756">
    <property type="component" value="Unassembled WGS sequence"/>
</dbReference>
<accession>A0A7U9GH01</accession>
<evidence type="ECO:0000313" key="3">
    <source>
        <dbReference type="Proteomes" id="UP000005756"/>
    </source>
</evidence>
<proteinExistence type="predicted"/>
<dbReference type="PANTHER" id="PTHR43792">
    <property type="entry name" value="GNAT FAMILY, PUTATIVE (AFU_ORTHOLOGUE AFUA_3G00765)-RELATED-RELATED"/>
    <property type="match status" value="1"/>
</dbReference>
<dbReference type="EMBL" id="JH393257">
    <property type="protein sequence ID" value="EHJ93292.1"/>
    <property type="molecule type" value="Genomic_DNA"/>
</dbReference>
<organism evidence="2 3">
    <name type="scientific">Vreelandella boliviensis LC1</name>
    <dbReference type="NCBI Taxonomy" id="1072583"/>
    <lineage>
        <taxon>Bacteria</taxon>
        <taxon>Pseudomonadati</taxon>
        <taxon>Pseudomonadota</taxon>
        <taxon>Gammaproteobacteria</taxon>
        <taxon>Oceanospirillales</taxon>
        <taxon>Halomonadaceae</taxon>
        <taxon>Vreelandella</taxon>
    </lineage>
</organism>